<sequence>MSPWPFFSLKKKIVKKNARKYQRARIPLLIRYHLKGIAEEKVSNLRDLAAGGIRFTTDSEIEENTRIKVDIRLPWRDEPFESIAKVVRCVRLKSGPYYRVATQFVGLKKEEIVELESFVDAIVNYQRRLKKAK</sequence>
<dbReference type="SUPFAM" id="SSF141371">
    <property type="entry name" value="PilZ domain-like"/>
    <property type="match status" value="1"/>
</dbReference>
<dbReference type="Proteomes" id="UP000178187">
    <property type="component" value="Unassembled WGS sequence"/>
</dbReference>
<organism evidence="2 3">
    <name type="scientific">Candidatus Danuiimicrobium aquiferis</name>
    <dbReference type="NCBI Taxonomy" id="1801832"/>
    <lineage>
        <taxon>Bacteria</taxon>
        <taxon>Pseudomonadati</taxon>
        <taxon>Candidatus Omnitrophota</taxon>
        <taxon>Candidatus Danuiimicrobium</taxon>
    </lineage>
</organism>
<dbReference type="Pfam" id="PF07238">
    <property type="entry name" value="PilZ"/>
    <property type="match status" value="1"/>
</dbReference>
<evidence type="ECO:0000259" key="1">
    <source>
        <dbReference type="Pfam" id="PF07238"/>
    </source>
</evidence>
<accession>A0A1G1KST3</accession>
<reference evidence="2 3" key="1">
    <citation type="journal article" date="2016" name="Nat. Commun.">
        <title>Thousands of microbial genomes shed light on interconnected biogeochemical processes in an aquifer system.</title>
        <authorList>
            <person name="Anantharaman K."/>
            <person name="Brown C.T."/>
            <person name="Hug L.A."/>
            <person name="Sharon I."/>
            <person name="Castelle C.J."/>
            <person name="Probst A.J."/>
            <person name="Thomas B.C."/>
            <person name="Singh A."/>
            <person name="Wilkins M.J."/>
            <person name="Karaoz U."/>
            <person name="Brodie E.L."/>
            <person name="Williams K.H."/>
            <person name="Hubbard S.S."/>
            <person name="Banfield J.F."/>
        </authorList>
    </citation>
    <scope>NUCLEOTIDE SEQUENCE [LARGE SCALE GENOMIC DNA]</scope>
</reference>
<dbReference type="Gene3D" id="2.40.10.220">
    <property type="entry name" value="predicted glycosyltransferase like domains"/>
    <property type="match status" value="1"/>
</dbReference>
<feature type="domain" description="PilZ" evidence="1">
    <location>
        <begin position="19"/>
        <end position="119"/>
    </location>
</feature>
<proteinExistence type="predicted"/>
<evidence type="ECO:0000313" key="3">
    <source>
        <dbReference type="Proteomes" id="UP000178187"/>
    </source>
</evidence>
<evidence type="ECO:0000313" key="2">
    <source>
        <dbReference type="EMBL" id="OGW95970.1"/>
    </source>
</evidence>
<dbReference type="InterPro" id="IPR009875">
    <property type="entry name" value="PilZ_domain"/>
</dbReference>
<dbReference type="EMBL" id="MHFR01000055">
    <property type="protein sequence ID" value="OGW95970.1"/>
    <property type="molecule type" value="Genomic_DNA"/>
</dbReference>
<dbReference type="AlphaFoldDB" id="A0A1G1KST3"/>
<gene>
    <name evidence="2" type="ORF">A3G33_00040</name>
</gene>
<name>A0A1G1KST3_9BACT</name>
<dbReference type="GO" id="GO:0035438">
    <property type="term" value="F:cyclic-di-GMP binding"/>
    <property type="evidence" value="ECO:0007669"/>
    <property type="project" value="InterPro"/>
</dbReference>
<protein>
    <recommendedName>
        <fullName evidence="1">PilZ domain-containing protein</fullName>
    </recommendedName>
</protein>
<comment type="caution">
    <text evidence="2">The sequence shown here is derived from an EMBL/GenBank/DDBJ whole genome shotgun (WGS) entry which is preliminary data.</text>
</comment>